<sequence length="489" mass="53596">MGYCKECGHQLTNEHEFCPECGHPVERKAASSEGAASQRYAEPASSSVEEGRQSVKPSNKKTKVITISVIAAAAILGGAYYGIDKTMMAPKAVSEKFIASVKGNDVDKVKQYVNDGQIQLEANDEQTKSFITYLHENPDVMKSISEGLAADSRALEAGVPSEDHSSYAKLEQDGKKWGIFDHYTVQVNPVYAKVQSTEDATAVYIDGQKAGAVSSDSSKKIGPFLPGTHTVKGEVQNDYGKVENEQEIEATNGEDVDVEFDWSDHAVYISSDYDDATLFVNGKDTKTEIGDIDYLGPLPMDGSIKIYAKRKFDSGEKKTEEVSIKKGMEDVALNFDEENTTEATAKASASSKNQETRGKGSEVNSGVSTSEVSSFIEQYMYATISSINSGDFSVAEPYIDSNGPKYKEQKDYTAYLIKKGITEDLLSFNVNRVTKIDDSMYKVYTTEEYDISYGDGSVKYKKFNSIHKVKELSDGSLGVYQLISSTEVK</sequence>
<dbReference type="AlphaFoldDB" id="A0A7W3RER1"/>
<feature type="compositionally biased region" description="Low complexity" evidence="12">
    <location>
        <begin position="341"/>
        <end position="353"/>
    </location>
</feature>
<dbReference type="PANTHER" id="PTHR40038">
    <property type="entry name" value="MEMBRANE-ASSOCIATED PROTEIN TCAA"/>
    <property type="match status" value="1"/>
</dbReference>
<evidence type="ECO:0000313" key="18">
    <source>
        <dbReference type="EMBL" id="MBA9039350.1"/>
    </source>
</evidence>
<evidence type="ECO:0000259" key="16">
    <source>
        <dbReference type="Pfam" id="PF22819"/>
    </source>
</evidence>
<dbReference type="GO" id="GO:0005886">
    <property type="term" value="C:plasma membrane"/>
    <property type="evidence" value="ECO:0007669"/>
    <property type="project" value="UniProtKB-SubCell"/>
</dbReference>
<dbReference type="InterPro" id="IPR054528">
    <property type="entry name" value="TcaA_5th"/>
</dbReference>
<evidence type="ECO:0000259" key="14">
    <source>
        <dbReference type="Pfam" id="PF13240"/>
    </source>
</evidence>
<keyword evidence="11" id="KW-0046">Antibiotic resistance</keyword>
<evidence type="ECO:0000256" key="9">
    <source>
        <dbReference type="ARBA" id="ARBA00022989"/>
    </source>
</evidence>
<evidence type="ECO:0000256" key="3">
    <source>
        <dbReference type="ARBA" id="ARBA00017896"/>
    </source>
</evidence>
<feature type="domain" description="TcaA 4th" evidence="17">
    <location>
        <begin position="267"/>
        <end position="335"/>
    </location>
</feature>
<dbReference type="InterPro" id="IPR026870">
    <property type="entry name" value="Zinc_ribbon_dom"/>
</dbReference>
<feature type="domain" description="TcaA 4th" evidence="17">
    <location>
        <begin position="191"/>
        <end position="260"/>
    </location>
</feature>
<keyword evidence="6" id="KW-0479">Metal-binding</keyword>
<evidence type="ECO:0000256" key="10">
    <source>
        <dbReference type="ARBA" id="ARBA00023136"/>
    </source>
</evidence>
<dbReference type="GO" id="GO:0046677">
    <property type="term" value="P:response to antibiotic"/>
    <property type="evidence" value="ECO:0007669"/>
    <property type="project" value="UniProtKB-KW"/>
</dbReference>
<organism evidence="18 19">
    <name type="scientific">Priestia aryabhattai</name>
    <name type="common">Bacillus aryabhattai</name>
    <dbReference type="NCBI Taxonomy" id="412384"/>
    <lineage>
        <taxon>Bacteria</taxon>
        <taxon>Bacillati</taxon>
        <taxon>Bacillota</taxon>
        <taxon>Bacilli</taxon>
        <taxon>Bacillales</taxon>
        <taxon>Bacillaceae</taxon>
        <taxon>Priestia</taxon>
    </lineage>
</organism>
<dbReference type="PIRSF" id="PIRSF032522">
    <property type="entry name" value="TcaA"/>
    <property type="match status" value="1"/>
</dbReference>
<dbReference type="InterPro" id="IPR054529">
    <property type="entry name" value="TcaA_2nd"/>
</dbReference>
<keyword evidence="9 13" id="KW-1133">Transmembrane helix</keyword>
<accession>A0A7W3RER1</accession>
<keyword evidence="10 13" id="KW-0472">Membrane</keyword>
<feature type="domain" description="Zinc-ribbon" evidence="14">
    <location>
        <begin position="3"/>
        <end position="25"/>
    </location>
</feature>
<protein>
    <recommendedName>
        <fullName evidence="3">Membrane-associated protein TcaA</fullName>
    </recommendedName>
</protein>
<dbReference type="Pfam" id="PF22813">
    <property type="entry name" value="TcaA_2nd"/>
    <property type="match status" value="1"/>
</dbReference>
<comment type="similarity">
    <text evidence="2">Belongs to the TcaA family.</text>
</comment>
<dbReference type="GO" id="GO:0008270">
    <property type="term" value="F:zinc ion binding"/>
    <property type="evidence" value="ECO:0007669"/>
    <property type="project" value="UniProtKB-KW"/>
</dbReference>
<evidence type="ECO:0000256" key="2">
    <source>
        <dbReference type="ARBA" id="ARBA00006334"/>
    </source>
</evidence>
<comment type="caution">
    <text evidence="18">The sequence shown here is derived from an EMBL/GenBank/DDBJ whole genome shotgun (WGS) entry which is preliminary data.</text>
</comment>
<gene>
    <name evidence="18" type="ORF">HNP21_002457</name>
</gene>
<reference evidence="18" key="1">
    <citation type="submission" date="2020-08" db="EMBL/GenBank/DDBJ databases">
        <title>Functional genomics of gut bacteria from endangered species of beetles.</title>
        <authorList>
            <person name="Carlos-Shanley C."/>
        </authorList>
    </citation>
    <scope>NUCLEOTIDE SEQUENCE [LARGE SCALE GENOMIC DNA]</scope>
    <source>
        <strain evidence="18">S00060</strain>
    </source>
</reference>
<dbReference type="RefSeq" id="WP_182527545.1">
    <property type="nucleotide sequence ID" value="NZ_JACJHT010000002.1"/>
</dbReference>
<evidence type="ECO:0000256" key="13">
    <source>
        <dbReference type="SAM" id="Phobius"/>
    </source>
</evidence>
<proteinExistence type="inferred from homology"/>
<dbReference type="Proteomes" id="UP000543174">
    <property type="component" value="Unassembled WGS sequence"/>
</dbReference>
<dbReference type="EMBL" id="JACJHT010000002">
    <property type="protein sequence ID" value="MBA9039350.1"/>
    <property type="molecule type" value="Genomic_DNA"/>
</dbReference>
<comment type="subcellular location">
    <subcellularLocation>
        <location evidence="1">Cell membrane</location>
        <topology evidence="1">Single-pass membrane protein</topology>
    </subcellularLocation>
</comment>
<feature type="domain" description="TcaA protein NTF2-like" evidence="16">
    <location>
        <begin position="369"/>
        <end position="482"/>
    </location>
</feature>
<dbReference type="Pfam" id="PF22820">
    <property type="entry name" value="TcaA_3rd_4th"/>
    <property type="match status" value="2"/>
</dbReference>
<evidence type="ECO:0000256" key="11">
    <source>
        <dbReference type="ARBA" id="ARBA00023251"/>
    </source>
</evidence>
<dbReference type="PANTHER" id="PTHR40038:SF1">
    <property type="entry name" value="MEMBRANE-ASSOCIATED PROTEIN TCAA"/>
    <property type="match status" value="1"/>
</dbReference>
<evidence type="ECO:0000256" key="1">
    <source>
        <dbReference type="ARBA" id="ARBA00004162"/>
    </source>
</evidence>
<evidence type="ECO:0000313" key="19">
    <source>
        <dbReference type="Proteomes" id="UP000543174"/>
    </source>
</evidence>
<evidence type="ECO:0000256" key="8">
    <source>
        <dbReference type="ARBA" id="ARBA00022833"/>
    </source>
</evidence>
<evidence type="ECO:0000259" key="15">
    <source>
        <dbReference type="Pfam" id="PF22813"/>
    </source>
</evidence>
<evidence type="ECO:0000256" key="6">
    <source>
        <dbReference type="ARBA" id="ARBA00022723"/>
    </source>
</evidence>
<keyword evidence="5 13" id="KW-0812">Transmembrane</keyword>
<evidence type="ECO:0000256" key="5">
    <source>
        <dbReference type="ARBA" id="ARBA00022692"/>
    </source>
</evidence>
<evidence type="ECO:0000256" key="7">
    <source>
        <dbReference type="ARBA" id="ARBA00022771"/>
    </source>
</evidence>
<dbReference type="Pfam" id="PF22819">
    <property type="entry name" value="TcaA_5th"/>
    <property type="match status" value="1"/>
</dbReference>
<evidence type="ECO:0000259" key="17">
    <source>
        <dbReference type="Pfam" id="PF22820"/>
    </source>
</evidence>
<dbReference type="InterPro" id="IPR054530">
    <property type="entry name" value="TcaA_4th"/>
</dbReference>
<keyword evidence="7" id="KW-0863">Zinc-finger</keyword>
<evidence type="ECO:0000256" key="12">
    <source>
        <dbReference type="SAM" id="MobiDB-lite"/>
    </source>
</evidence>
<feature type="domain" description="TcaA second" evidence="15">
    <location>
        <begin position="90"/>
        <end position="187"/>
    </location>
</feature>
<keyword evidence="19" id="KW-1185">Reference proteome</keyword>
<feature type="region of interest" description="Disordered" evidence="12">
    <location>
        <begin position="28"/>
        <end position="57"/>
    </location>
</feature>
<keyword evidence="4" id="KW-1003">Cell membrane</keyword>
<name>A0A7W3RER1_PRIAR</name>
<keyword evidence="8" id="KW-0862">Zinc</keyword>
<dbReference type="Pfam" id="PF13240">
    <property type="entry name" value="Zn_Ribbon_1"/>
    <property type="match status" value="1"/>
</dbReference>
<evidence type="ECO:0000256" key="4">
    <source>
        <dbReference type="ARBA" id="ARBA00022475"/>
    </source>
</evidence>
<feature type="region of interest" description="Disordered" evidence="12">
    <location>
        <begin position="335"/>
        <end position="367"/>
    </location>
</feature>
<feature type="transmembrane region" description="Helical" evidence="13">
    <location>
        <begin position="64"/>
        <end position="83"/>
    </location>
</feature>
<dbReference type="InterPro" id="IPR023599">
    <property type="entry name" value="Mem_prot_TcaA"/>
</dbReference>